<evidence type="ECO:0000313" key="2">
    <source>
        <dbReference type="Proteomes" id="UP000325081"/>
    </source>
</evidence>
<organism evidence="1 2">
    <name type="scientific">Striga asiatica</name>
    <name type="common">Asiatic witchweed</name>
    <name type="synonym">Buchnera asiatica</name>
    <dbReference type="NCBI Taxonomy" id="4170"/>
    <lineage>
        <taxon>Eukaryota</taxon>
        <taxon>Viridiplantae</taxon>
        <taxon>Streptophyta</taxon>
        <taxon>Embryophyta</taxon>
        <taxon>Tracheophyta</taxon>
        <taxon>Spermatophyta</taxon>
        <taxon>Magnoliopsida</taxon>
        <taxon>eudicotyledons</taxon>
        <taxon>Gunneridae</taxon>
        <taxon>Pentapetalae</taxon>
        <taxon>asterids</taxon>
        <taxon>lamiids</taxon>
        <taxon>Lamiales</taxon>
        <taxon>Orobanchaceae</taxon>
        <taxon>Buchnereae</taxon>
        <taxon>Striga</taxon>
    </lineage>
</organism>
<comment type="caution">
    <text evidence="1">The sequence shown here is derived from an EMBL/GenBank/DDBJ whole genome shotgun (WGS) entry which is preliminary data.</text>
</comment>
<proteinExistence type="predicted"/>
<reference evidence="2" key="1">
    <citation type="journal article" date="2019" name="Curr. Biol.">
        <title>Genome Sequence of Striga asiatica Provides Insight into the Evolution of Plant Parasitism.</title>
        <authorList>
            <person name="Yoshida S."/>
            <person name="Kim S."/>
            <person name="Wafula E.K."/>
            <person name="Tanskanen J."/>
            <person name="Kim Y.M."/>
            <person name="Honaas L."/>
            <person name="Yang Z."/>
            <person name="Spallek T."/>
            <person name="Conn C.E."/>
            <person name="Ichihashi Y."/>
            <person name="Cheong K."/>
            <person name="Cui S."/>
            <person name="Der J.P."/>
            <person name="Gundlach H."/>
            <person name="Jiao Y."/>
            <person name="Hori C."/>
            <person name="Ishida J.K."/>
            <person name="Kasahara H."/>
            <person name="Kiba T."/>
            <person name="Kim M.S."/>
            <person name="Koo N."/>
            <person name="Laohavisit A."/>
            <person name="Lee Y.H."/>
            <person name="Lumba S."/>
            <person name="McCourt P."/>
            <person name="Mortimer J.C."/>
            <person name="Mutuku J.M."/>
            <person name="Nomura T."/>
            <person name="Sasaki-Sekimoto Y."/>
            <person name="Seto Y."/>
            <person name="Wang Y."/>
            <person name="Wakatake T."/>
            <person name="Sakakibara H."/>
            <person name="Demura T."/>
            <person name="Yamaguchi S."/>
            <person name="Yoneyama K."/>
            <person name="Manabe R.I."/>
            <person name="Nelson D.C."/>
            <person name="Schulman A.H."/>
            <person name="Timko M.P."/>
            <person name="dePamphilis C.W."/>
            <person name="Choi D."/>
            <person name="Shirasu K."/>
        </authorList>
    </citation>
    <scope>NUCLEOTIDE SEQUENCE [LARGE SCALE GENOMIC DNA]</scope>
    <source>
        <strain evidence="2">cv. UVA1</strain>
    </source>
</reference>
<evidence type="ECO:0000313" key="1">
    <source>
        <dbReference type="EMBL" id="GER46845.1"/>
    </source>
</evidence>
<gene>
    <name evidence="1" type="ORF">STAS_23907</name>
</gene>
<name>A0A5A7QNB2_STRAF</name>
<dbReference type="EMBL" id="BKCP01007627">
    <property type="protein sequence ID" value="GER46845.1"/>
    <property type="molecule type" value="Genomic_DNA"/>
</dbReference>
<keyword evidence="2" id="KW-1185">Reference proteome</keyword>
<sequence length="113" mass="12583">MSIISALSGSVEAAQQRATLGMGLVAGYSSHGFRTKDSEYLMNKYAKDSFFYSSQETANPTLAKYNVIIELFPLSLTLYYLQDYMLSHTLGSPILIAPILIKEAQYELIKMKA</sequence>
<protein>
    <submittedName>
        <fullName evidence="1">Sodium/calcium exchanger family protein</fullName>
    </submittedName>
</protein>
<dbReference type="Proteomes" id="UP000325081">
    <property type="component" value="Unassembled WGS sequence"/>
</dbReference>
<dbReference type="AlphaFoldDB" id="A0A5A7QNB2"/>
<accession>A0A5A7QNB2</accession>